<dbReference type="PRINTS" id="PR00625">
    <property type="entry name" value="JDOMAIN"/>
</dbReference>
<dbReference type="SUPFAM" id="SSF49493">
    <property type="entry name" value="HSP40/DnaJ peptide-binding domain"/>
    <property type="match status" value="2"/>
</dbReference>
<comment type="caution">
    <text evidence="3">The sequence shown here is derived from an EMBL/GenBank/DDBJ whole genome shotgun (WGS) entry which is preliminary data.</text>
</comment>
<dbReference type="CDD" id="cd10747">
    <property type="entry name" value="DnaJ_C"/>
    <property type="match status" value="1"/>
</dbReference>
<dbReference type="InterPro" id="IPR036869">
    <property type="entry name" value="J_dom_sf"/>
</dbReference>
<dbReference type="Pfam" id="PF00226">
    <property type="entry name" value="DnaJ"/>
    <property type="match status" value="1"/>
</dbReference>
<evidence type="ECO:0000313" key="3">
    <source>
        <dbReference type="EMBL" id="MFC5523696.1"/>
    </source>
</evidence>
<dbReference type="Pfam" id="PF01556">
    <property type="entry name" value="DnaJ_C"/>
    <property type="match status" value="1"/>
</dbReference>
<sequence length="327" mass="36138">MEFKDYYKIMGLAREATADDIKRAYRKLSRKFHPDVSKEKNAEARFKEIGEAYEVLKDPEKRAAYDQLGANWQAGQDFRPPPGWNAGAEHAGRGAEWQFTGRTDDAGDYSDFFETLFRQGFAGAERRGGGRRASFSAPGEDRHAKIQIDLEDAYNGATRTLSLRVPEMDDQGHVVPREHQITFTIPKGIRAGQHIRLAGQGGPGHGKGGAGDLYLEVAFNPHPLYRIDRHDVYLDLPVAPWEAALGAEVEAPTPKGAVEVKIPAGSATGRKLRLKGRGLPGSTPGDFYFVLQIVLPPGDTDSARSFYEGMARQFKSFKPRARRGAQP</sequence>
<dbReference type="SMART" id="SM00271">
    <property type="entry name" value="DnaJ"/>
    <property type="match status" value="1"/>
</dbReference>
<reference evidence="4" key="1">
    <citation type="journal article" date="2019" name="Int. J. Syst. Evol. Microbiol.">
        <title>The Global Catalogue of Microorganisms (GCM) 10K type strain sequencing project: providing services to taxonomists for standard genome sequencing and annotation.</title>
        <authorList>
            <consortium name="The Broad Institute Genomics Platform"/>
            <consortium name="The Broad Institute Genome Sequencing Center for Infectious Disease"/>
            <person name="Wu L."/>
            <person name="Ma J."/>
        </authorList>
    </citation>
    <scope>NUCLEOTIDE SEQUENCE [LARGE SCALE GENOMIC DNA]</scope>
    <source>
        <strain evidence="4">CGMCC 4.7277</strain>
    </source>
</reference>
<feature type="domain" description="J" evidence="2">
    <location>
        <begin position="5"/>
        <end position="69"/>
    </location>
</feature>
<dbReference type="RefSeq" id="WP_068834783.1">
    <property type="nucleotide sequence ID" value="NZ_JBHSMX010000066.1"/>
</dbReference>
<dbReference type="PANTHER" id="PTHR43096:SF52">
    <property type="entry name" value="DNAJ HOMOLOG 1, MITOCHONDRIAL-RELATED"/>
    <property type="match status" value="1"/>
</dbReference>
<name>A0ABW0QFN3_9BURK</name>
<dbReference type="Gene3D" id="1.10.287.110">
    <property type="entry name" value="DnaJ domain"/>
    <property type="match status" value="1"/>
</dbReference>
<organism evidence="3 4">
    <name type="scientific">Polaromonas jejuensis</name>
    <dbReference type="NCBI Taxonomy" id="457502"/>
    <lineage>
        <taxon>Bacteria</taxon>
        <taxon>Pseudomonadati</taxon>
        <taxon>Pseudomonadota</taxon>
        <taxon>Betaproteobacteria</taxon>
        <taxon>Burkholderiales</taxon>
        <taxon>Comamonadaceae</taxon>
        <taxon>Polaromonas</taxon>
    </lineage>
</organism>
<gene>
    <name evidence="3" type="ORF">ACFPP7_22650</name>
</gene>
<dbReference type="Gene3D" id="2.60.260.20">
    <property type="entry name" value="Urease metallochaperone UreE, N-terminal domain"/>
    <property type="match status" value="2"/>
</dbReference>
<dbReference type="InterPro" id="IPR008971">
    <property type="entry name" value="HSP40/DnaJ_pept-bd"/>
</dbReference>
<dbReference type="InterPro" id="IPR018253">
    <property type="entry name" value="DnaJ_domain_CS"/>
</dbReference>
<dbReference type="InterPro" id="IPR002939">
    <property type="entry name" value="DnaJ_C"/>
</dbReference>
<proteinExistence type="predicted"/>
<accession>A0ABW0QFN3</accession>
<dbReference type="CDD" id="cd06257">
    <property type="entry name" value="DnaJ"/>
    <property type="match status" value="1"/>
</dbReference>
<dbReference type="InterPro" id="IPR001623">
    <property type="entry name" value="DnaJ_domain"/>
</dbReference>
<evidence type="ECO:0000256" key="1">
    <source>
        <dbReference type="ARBA" id="ARBA00023186"/>
    </source>
</evidence>
<dbReference type="PANTHER" id="PTHR43096">
    <property type="entry name" value="DNAJ HOMOLOG 1, MITOCHONDRIAL-RELATED"/>
    <property type="match status" value="1"/>
</dbReference>
<keyword evidence="4" id="KW-1185">Reference proteome</keyword>
<protein>
    <submittedName>
        <fullName evidence="3">DnaJ C-terminal domain-containing protein</fullName>
    </submittedName>
</protein>
<dbReference type="PROSITE" id="PS50076">
    <property type="entry name" value="DNAJ_2"/>
    <property type="match status" value="1"/>
</dbReference>
<dbReference type="EMBL" id="JBHSMX010000066">
    <property type="protein sequence ID" value="MFC5523696.1"/>
    <property type="molecule type" value="Genomic_DNA"/>
</dbReference>
<dbReference type="PROSITE" id="PS00636">
    <property type="entry name" value="DNAJ_1"/>
    <property type="match status" value="1"/>
</dbReference>
<dbReference type="Proteomes" id="UP001596084">
    <property type="component" value="Unassembled WGS sequence"/>
</dbReference>
<evidence type="ECO:0000259" key="2">
    <source>
        <dbReference type="PROSITE" id="PS50076"/>
    </source>
</evidence>
<dbReference type="SUPFAM" id="SSF46565">
    <property type="entry name" value="Chaperone J-domain"/>
    <property type="match status" value="1"/>
</dbReference>
<evidence type="ECO:0000313" key="4">
    <source>
        <dbReference type="Proteomes" id="UP001596084"/>
    </source>
</evidence>
<keyword evidence="1" id="KW-0143">Chaperone</keyword>